<dbReference type="InterPro" id="IPR036259">
    <property type="entry name" value="MFS_trans_sf"/>
</dbReference>
<comment type="caution">
    <text evidence="8">The sequence shown here is derived from an EMBL/GenBank/DDBJ whole genome shotgun (WGS) entry which is preliminary data.</text>
</comment>
<keyword evidence="6 7" id="KW-0472">Membrane</keyword>
<feature type="transmembrane region" description="Helical" evidence="7">
    <location>
        <begin position="454"/>
        <end position="473"/>
    </location>
</feature>
<sequence>MHIQRNSQVGLVDETAPLLPAPRRRGSHSQDAAAPGLDPVARRLYLSHFLSTWNSRVFEFGAVLYLATIFPGTLLPMSVYAFTRGVSAILFASVVGQYIDSGDRLQVVRTSIVSQRLVVATSCAMFHLLMTRQTTEAVELGLLGVCCLLACVEKLASIMNLISVEKDWAVIIAGGDSKSLRVLNAQMRRLDLFCKLLGPLFIALLDGISTETAILINLMMNLASVPVEYYAIARVYADVPELGIRKCLTMVENPEQPRSARNWILKRWQSLATLSRKSVTDTRLYVRHPMFLPSFASALLNLTVLSFSGQMVTYLLSAGYTSAEIGGARVFSVAFEVVATWVAPWLMDRIGPLRAGLWLSSWQVAMLAVGTVVFSVFQDRPWVSASGIVGGTILSRVGMRGFDLCTQLIVQEDVEAENRGAFSTVEAAWQSAFELVSYASTIVFFRPEQFRWPTLLSVVAVASANIAYAYFVYLRRGHLLHLGALDKLSRMRRSTKKERETVIERITSSADV</sequence>
<evidence type="ECO:0000256" key="4">
    <source>
        <dbReference type="ARBA" id="ARBA00022692"/>
    </source>
</evidence>
<dbReference type="InterPro" id="IPR009716">
    <property type="entry name" value="Ferroportin-1"/>
</dbReference>
<dbReference type="GO" id="GO:0016020">
    <property type="term" value="C:membrane"/>
    <property type="evidence" value="ECO:0007669"/>
    <property type="project" value="UniProtKB-SubCell"/>
</dbReference>
<dbReference type="SUPFAM" id="SSF103473">
    <property type="entry name" value="MFS general substrate transporter"/>
    <property type="match status" value="1"/>
</dbReference>
<keyword evidence="5 7" id="KW-1133">Transmembrane helix</keyword>
<keyword evidence="3 7" id="KW-0813">Transport</keyword>
<evidence type="ECO:0000256" key="1">
    <source>
        <dbReference type="ARBA" id="ARBA00004141"/>
    </source>
</evidence>
<evidence type="ECO:0000256" key="6">
    <source>
        <dbReference type="ARBA" id="ARBA00023136"/>
    </source>
</evidence>
<dbReference type="AlphaFoldDB" id="A0A4R8RE06"/>
<gene>
    <name evidence="8" type="ORF">CTRI78_v005793</name>
</gene>
<dbReference type="GO" id="GO:0005381">
    <property type="term" value="F:iron ion transmembrane transporter activity"/>
    <property type="evidence" value="ECO:0007669"/>
    <property type="project" value="UniProtKB-UniRule"/>
</dbReference>
<comment type="subcellular location">
    <subcellularLocation>
        <location evidence="1 7">Membrane</location>
        <topology evidence="1 7">Multi-pass membrane protein</topology>
    </subcellularLocation>
</comment>
<keyword evidence="4 7" id="KW-0812">Transmembrane</keyword>
<evidence type="ECO:0000256" key="7">
    <source>
        <dbReference type="RuleBase" id="RU365065"/>
    </source>
</evidence>
<dbReference type="PANTHER" id="PTHR11660">
    <property type="entry name" value="SOLUTE CARRIER FAMILY 40 MEMBER"/>
    <property type="match status" value="1"/>
</dbReference>
<feature type="transmembrane region" description="Helical" evidence="7">
    <location>
        <begin position="57"/>
        <end position="75"/>
    </location>
</feature>
<dbReference type="STRING" id="5466.A0A4R8RE06"/>
<organism evidence="8 9">
    <name type="scientific">Colletotrichum trifolii</name>
    <dbReference type="NCBI Taxonomy" id="5466"/>
    <lineage>
        <taxon>Eukaryota</taxon>
        <taxon>Fungi</taxon>
        <taxon>Dikarya</taxon>
        <taxon>Ascomycota</taxon>
        <taxon>Pezizomycotina</taxon>
        <taxon>Sordariomycetes</taxon>
        <taxon>Hypocreomycetidae</taxon>
        <taxon>Glomerellales</taxon>
        <taxon>Glomerellaceae</taxon>
        <taxon>Colletotrichum</taxon>
        <taxon>Colletotrichum orbiculare species complex</taxon>
    </lineage>
</organism>
<comment type="function">
    <text evidence="7">May be involved in iron transport and iron homeostasis.</text>
</comment>
<comment type="similarity">
    <text evidence="2 7">Belongs to the ferroportin (FP) (TC 2.A.100) family. SLC40A subfamily.</text>
</comment>
<keyword evidence="7" id="KW-0406">Ion transport</keyword>
<comment type="caution">
    <text evidence="7">Lacks conserved residue(s) required for the propagation of feature annotation.</text>
</comment>
<evidence type="ECO:0000256" key="2">
    <source>
        <dbReference type="ARBA" id="ARBA00006279"/>
    </source>
</evidence>
<accession>A0A4R8RE06</accession>
<dbReference type="CDD" id="cd17480">
    <property type="entry name" value="MFS_SLC40A1_like"/>
    <property type="match status" value="1"/>
</dbReference>
<dbReference type="Gene3D" id="1.20.1250.20">
    <property type="entry name" value="MFS general substrate transporter like domains"/>
    <property type="match status" value="1"/>
</dbReference>
<dbReference type="EMBL" id="RYZW01000050">
    <property type="protein sequence ID" value="TDZ55010.1"/>
    <property type="molecule type" value="Genomic_DNA"/>
</dbReference>
<dbReference type="PANTHER" id="PTHR11660:SF57">
    <property type="entry name" value="SOLUTE CARRIER FAMILY 40 MEMBER"/>
    <property type="match status" value="1"/>
</dbReference>
<dbReference type="Pfam" id="PF06963">
    <property type="entry name" value="FPN1"/>
    <property type="match status" value="1"/>
</dbReference>
<evidence type="ECO:0000313" key="9">
    <source>
        <dbReference type="Proteomes" id="UP000295703"/>
    </source>
</evidence>
<keyword evidence="9" id="KW-1185">Reference proteome</keyword>
<evidence type="ECO:0000256" key="3">
    <source>
        <dbReference type="ARBA" id="ARBA00022448"/>
    </source>
</evidence>
<reference evidence="8 9" key="1">
    <citation type="submission" date="2018-12" db="EMBL/GenBank/DDBJ databases">
        <title>Genome sequence and assembly of Colletotrichum trifolii.</title>
        <authorList>
            <person name="Gan P."/>
            <person name="Shirasu K."/>
        </authorList>
    </citation>
    <scope>NUCLEOTIDE SEQUENCE [LARGE SCALE GENOMIC DNA]</scope>
    <source>
        <strain evidence="8 9">543-2</strain>
    </source>
</reference>
<evidence type="ECO:0000256" key="5">
    <source>
        <dbReference type="ARBA" id="ARBA00022989"/>
    </source>
</evidence>
<dbReference type="Proteomes" id="UP000295703">
    <property type="component" value="Unassembled WGS sequence"/>
</dbReference>
<name>A0A4R8RE06_COLTR</name>
<evidence type="ECO:0000313" key="8">
    <source>
        <dbReference type="EMBL" id="TDZ55010.1"/>
    </source>
</evidence>
<protein>
    <recommendedName>
        <fullName evidence="7">Solute carrier family 40 member</fullName>
    </recommendedName>
</protein>
<proteinExistence type="inferred from homology"/>